<feature type="region of interest" description="Disordered" evidence="6">
    <location>
        <begin position="198"/>
        <end position="257"/>
    </location>
</feature>
<protein>
    <recommendedName>
        <fullName evidence="7">C3H1-type domain-containing protein</fullName>
    </recommendedName>
</protein>
<feature type="zinc finger region" description="C3H1-type" evidence="5">
    <location>
        <begin position="94"/>
        <end position="121"/>
    </location>
</feature>
<feature type="domain" description="C3H1-type" evidence="7">
    <location>
        <begin position="59"/>
        <end position="86"/>
    </location>
</feature>
<keyword evidence="3 5" id="KW-0863">Zinc-finger</keyword>
<feature type="zinc finger region" description="C3H1-type" evidence="5">
    <location>
        <begin position="59"/>
        <end position="86"/>
    </location>
</feature>
<dbReference type="PANTHER" id="PTHR12547">
    <property type="entry name" value="CCCH ZINC FINGER/TIS11-RELATED"/>
    <property type="match status" value="1"/>
</dbReference>
<feature type="compositionally biased region" description="Low complexity" evidence="6">
    <location>
        <begin position="396"/>
        <end position="409"/>
    </location>
</feature>
<organism evidence="8 9">
    <name type="scientific">Effrenium voratum</name>
    <dbReference type="NCBI Taxonomy" id="2562239"/>
    <lineage>
        <taxon>Eukaryota</taxon>
        <taxon>Sar</taxon>
        <taxon>Alveolata</taxon>
        <taxon>Dinophyceae</taxon>
        <taxon>Suessiales</taxon>
        <taxon>Symbiodiniaceae</taxon>
        <taxon>Effrenium</taxon>
    </lineage>
</organism>
<dbReference type="SMART" id="SM00356">
    <property type="entry name" value="ZnF_C3H1"/>
    <property type="match status" value="3"/>
</dbReference>
<dbReference type="InterPro" id="IPR007201">
    <property type="entry name" value="Mei2-like_Rrm_C"/>
</dbReference>
<feature type="domain" description="C3H1-type" evidence="7">
    <location>
        <begin position="94"/>
        <end position="121"/>
    </location>
</feature>
<gene>
    <name evidence="8" type="ORF">EVOR1521_LOCUS25585</name>
</gene>
<evidence type="ECO:0000256" key="1">
    <source>
        <dbReference type="ARBA" id="ARBA00022723"/>
    </source>
</evidence>
<evidence type="ECO:0000256" key="2">
    <source>
        <dbReference type="ARBA" id="ARBA00022737"/>
    </source>
</evidence>
<evidence type="ECO:0000313" key="8">
    <source>
        <dbReference type="EMBL" id="CAJ1402782.1"/>
    </source>
</evidence>
<dbReference type="InterPro" id="IPR045877">
    <property type="entry name" value="ZFP36-like"/>
</dbReference>
<name>A0AA36JAT4_9DINO</name>
<dbReference type="InterPro" id="IPR000571">
    <property type="entry name" value="Znf_CCCH"/>
</dbReference>
<evidence type="ECO:0000256" key="5">
    <source>
        <dbReference type="PROSITE-ProRule" id="PRU00723"/>
    </source>
</evidence>
<proteinExistence type="predicted"/>
<dbReference type="Pfam" id="PF04059">
    <property type="entry name" value="RRM_2"/>
    <property type="match status" value="1"/>
</dbReference>
<dbReference type="Gene3D" id="4.10.1000.10">
    <property type="entry name" value="Zinc finger, CCCH-type"/>
    <property type="match status" value="3"/>
</dbReference>
<evidence type="ECO:0000313" key="9">
    <source>
        <dbReference type="Proteomes" id="UP001178507"/>
    </source>
</evidence>
<dbReference type="EMBL" id="CAUJNA010003467">
    <property type="protein sequence ID" value="CAJ1402782.1"/>
    <property type="molecule type" value="Genomic_DNA"/>
</dbReference>
<keyword evidence="4 5" id="KW-0862">Zinc</keyword>
<dbReference type="AlphaFoldDB" id="A0AA36JAT4"/>
<feature type="domain" description="C3H1-type" evidence="7">
    <location>
        <begin position="24"/>
        <end position="51"/>
    </location>
</feature>
<keyword evidence="1 5" id="KW-0479">Metal-binding</keyword>
<dbReference type="PANTHER" id="PTHR12547:SF18">
    <property type="entry name" value="PROTEIN TIS11"/>
    <property type="match status" value="1"/>
</dbReference>
<dbReference type="GO" id="GO:0003729">
    <property type="term" value="F:mRNA binding"/>
    <property type="evidence" value="ECO:0007669"/>
    <property type="project" value="InterPro"/>
</dbReference>
<keyword evidence="2" id="KW-0677">Repeat</keyword>
<feature type="zinc finger region" description="C3H1-type" evidence="5">
    <location>
        <begin position="24"/>
        <end position="51"/>
    </location>
</feature>
<accession>A0AA36JAT4</accession>
<keyword evidence="9" id="KW-1185">Reference proteome</keyword>
<feature type="region of interest" description="Disordered" evidence="6">
    <location>
        <begin position="125"/>
        <end position="186"/>
    </location>
</feature>
<reference evidence="8" key="1">
    <citation type="submission" date="2023-08" db="EMBL/GenBank/DDBJ databases">
        <authorList>
            <person name="Chen Y."/>
            <person name="Shah S."/>
            <person name="Dougan E. K."/>
            <person name="Thang M."/>
            <person name="Chan C."/>
        </authorList>
    </citation>
    <scope>NUCLEOTIDE SEQUENCE</scope>
</reference>
<evidence type="ECO:0000256" key="6">
    <source>
        <dbReference type="SAM" id="MobiDB-lite"/>
    </source>
</evidence>
<feature type="compositionally biased region" description="Polar residues" evidence="6">
    <location>
        <begin position="130"/>
        <end position="140"/>
    </location>
</feature>
<dbReference type="SUPFAM" id="SSF90229">
    <property type="entry name" value="CCCH zinc finger"/>
    <property type="match status" value="3"/>
</dbReference>
<dbReference type="PROSITE" id="PS50103">
    <property type="entry name" value="ZF_C3H1"/>
    <property type="match status" value="3"/>
</dbReference>
<dbReference type="InterPro" id="IPR036855">
    <property type="entry name" value="Znf_CCCH_sf"/>
</dbReference>
<comment type="caution">
    <text evidence="8">The sequence shown here is derived from an EMBL/GenBank/DDBJ whole genome shotgun (WGS) entry which is preliminary data.</text>
</comment>
<evidence type="ECO:0000256" key="4">
    <source>
        <dbReference type="ARBA" id="ARBA00022833"/>
    </source>
</evidence>
<dbReference type="Proteomes" id="UP001178507">
    <property type="component" value="Unassembled WGS sequence"/>
</dbReference>
<feature type="region of interest" description="Disordered" evidence="6">
    <location>
        <begin position="390"/>
        <end position="416"/>
    </location>
</feature>
<evidence type="ECO:0000259" key="7">
    <source>
        <dbReference type="PROSITE" id="PS50103"/>
    </source>
</evidence>
<feature type="compositionally biased region" description="Polar residues" evidence="6">
    <location>
        <begin position="198"/>
        <end position="215"/>
    </location>
</feature>
<dbReference type="GO" id="GO:0008270">
    <property type="term" value="F:zinc ion binding"/>
    <property type="evidence" value="ECO:0007669"/>
    <property type="project" value="UniProtKB-KW"/>
</dbReference>
<evidence type="ECO:0000256" key="3">
    <source>
        <dbReference type="ARBA" id="ARBA00022771"/>
    </source>
</evidence>
<dbReference type="Pfam" id="PF00642">
    <property type="entry name" value="zf-CCCH"/>
    <property type="match status" value="1"/>
</dbReference>
<sequence length="580" mass="62634">MAAAAQQAPPATPASMQHKHVRQLRKTEMCKFHMLNRCGKGARCSFAHDVSEIREKPNLNRTSMCKTFLLSGNCDKPNCAFAHDERELRTTEGFFKTKLCRFASSGRCKHGDACRFAHSRQELSAAAPVSSAQVRPTLDSSPIAGSLRGSEAADGVSEKTGQGQRPQAVGSRHGHTRAQREQMSGSDWVNIASLQQMNRDGASDQSTRADTSASVPTPEGSGDSSPDEESADAPQSDKTSQDWSRQRKGERAQRRHCTTMMLTNVPQFLTQGALMLLLEDLSTYMREAFDFFYCPWDPYQDRNLGYAIVNFFSRSVAAEFEQQWGNQKLLPGMPGAKKLRIMPAALQGRAANLRHFSGFSLAHHKDPRFRPLARAGPSECLQPMALAEEIAESDSRSPATTSPPAGTAAQCDQTTASAFQSPQVAMSSQAVPGAASTMWPPEVLAALATAMPTGMMAPMAQDQASLLSDLNARQQALMILLKSKDSTPNSLAFMPPSAQVPNLAESMNGGGQRFVMPGLPPENLQAKVAAEAPNSTTPYAFLPGVAGNPSGCNGGFCVPSPQLRYLQQLEAYGAYPDRGM</sequence>